<dbReference type="EMBL" id="MHKI01000006">
    <property type="protein sequence ID" value="OGY87712.1"/>
    <property type="molecule type" value="Genomic_DNA"/>
</dbReference>
<gene>
    <name evidence="2" type="ORF">A2319_04670</name>
</gene>
<name>A0A1G2BEZ2_9BACT</name>
<proteinExistence type="predicted"/>
<organism evidence="2 3">
    <name type="scientific">Candidatus Kerfeldbacteria bacterium RIFOXYB2_FULL_38_14</name>
    <dbReference type="NCBI Taxonomy" id="1798547"/>
    <lineage>
        <taxon>Bacteria</taxon>
        <taxon>Candidatus Kerfeldiibacteriota</taxon>
    </lineage>
</organism>
<reference evidence="2 3" key="1">
    <citation type="journal article" date="2016" name="Nat. Commun.">
        <title>Thousands of microbial genomes shed light on interconnected biogeochemical processes in an aquifer system.</title>
        <authorList>
            <person name="Anantharaman K."/>
            <person name="Brown C.T."/>
            <person name="Hug L.A."/>
            <person name="Sharon I."/>
            <person name="Castelle C.J."/>
            <person name="Probst A.J."/>
            <person name="Thomas B.C."/>
            <person name="Singh A."/>
            <person name="Wilkins M.J."/>
            <person name="Karaoz U."/>
            <person name="Brodie E.L."/>
            <person name="Williams K.H."/>
            <person name="Hubbard S.S."/>
            <person name="Banfield J.F."/>
        </authorList>
    </citation>
    <scope>NUCLEOTIDE SEQUENCE [LARGE SCALE GENOMIC DNA]</scope>
</reference>
<evidence type="ECO:0000313" key="2">
    <source>
        <dbReference type="EMBL" id="OGY87712.1"/>
    </source>
</evidence>
<dbReference type="InterPro" id="IPR013783">
    <property type="entry name" value="Ig-like_fold"/>
</dbReference>
<evidence type="ECO:0000259" key="1">
    <source>
        <dbReference type="PROSITE" id="PS50853"/>
    </source>
</evidence>
<dbReference type="SUPFAM" id="SSF49265">
    <property type="entry name" value="Fibronectin type III"/>
    <property type="match status" value="1"/>
</dbReference>
<feature type="domain" description="Fibronectin type-III" evidence="1">
    <location>
        <begin position="85"/>
        <end position="178"/>
    </location>
</feature>
<dbReference type="Pfam" id="PF25833">
    <property type="entry name" value="Fn3_SaeA_3rd"/>
    <property type="match status" value="1"/>
</dbReference>
<dbReference type="Proteomes" id="UP000176420">
    <property type="component" value="Unassembled WGS sequence"/>
</dbReference>
<dbReference type="SMART" id="SM00060">
    <property type="entry name" value="FN3"/>
    <property type="match status" value="2"/>
</dbReference>
<protein>
    <recommendedName>
        <fullName evidence="1">Fibronectin type-III domain-containing protein</fullName>
    </recommendedName>
</protein>
<evidence type="ECO:0000313" key="3">
    <source>
        <dbReference type="Proteomes" id="UP000176420"/>
    </source>
</evidence>
<feature type="domain" description="Fibronectin type-III" evidence="1">
    <location>
        <begin position="191"/>
        <end position="289"/>
    </location>
</feature>
<accession>A0A1G2BEZ2</accession>
<dbReference type="AlphaFoldDB" id="A0A1G2BEZ2"/>
<dbReference type="InterPro" id="IPR036116">
    <property type="entry name" value="FN3_sf"/>
</dbReference>
<sequence>MKNKKETILLTLTAVLAGVLLYTQAFDISKQLLGVAYSADFVPMNITFPADVLHQKQLYHFSAPYLRPQPTQTSALLLDENIPPPVENFTAENTHIGQEVALFWQKPEGALAVNIYRQHLESADNFSAPELIAQKITDNYFLDTTVKDGETYRYQATAINELTINSETKTVSAKTVPTAEVIPIDDVPPLPPANVIVSTVDDPAGKQIQISWEMPTDQDLDFVIIYRSEKFGQQGETLTKISAKAEAKYLDKTALPNVTYYYTVVSYDQAGNASTLDMSLPTPGNPEPFLPQD</sequence>
<dbReference type="PROSITE" id="PS50853">
    <property type="entry name" value="FN3"/>
    <property type="match status" value="2"/>
</dbReference>
<dbReference type="Gene3D" id="2.60.40.10">
    <property type="entry name" value="Immunoglobulins"/>
    <property type="match status" value="2"/>
</dbReference>
<dbReference type="InterPro" id="IPR003961">
    <property type="entry name" value="FN3_dom"/>
</dbReference>
<dbReference type="InterPro" id="IPR058692">
    <property type="entry name" value="Fn3_SaeA_2nd"/>
</dbReference>
<comment type="caution">
    <text evidence="2">The sequence shown here is derived from an EMBL/GenBank/DDBJ whole genome shotgun (WGS) entry which is preliminary data.</text>
</comment>